<keyword evidence="12" id="KW-1185">Reference proteome</keyword>
<keyword evidence="3 8" id="KW-0479">Metal-binding</keyword>
<evidence type="ECO:0000256" key="8">
    <source>
        <dbReference type="HAMAP-Rule" id="MF_00101"/>
    </source>
</evidence>
<sequence length="159" mass="16508">MPEPVADPDPGRSGGGPDSTPLERAAGVGVDVVGVSAFAAQLAEPGTRFARVFTPGERRAARRGGRSASQEAQGLAARWAAKEAVLKAWSSTRYGHPEDVDPAAVDLREIEVVSDAWGRPAVRLHGAVAAALVGRQVLLSLSHDPDADVALAFVVLQEA</sequence>
<dbReference type="AlphaFoldDB" id="A0A1H1Y3Z1"/>
<dbReference type="InterPro" id="IPR004568">
    <property type="entry name" value="Ppantetheine-prot_Trfase_dom"/>
</dbReference>
<evidence type="ECO:0000256" key="6">
    <source>
        <dbReference type="ARBA" id="ARBA00023098"/>
    </source>
</evidence>
<dbReference type="OrthoDB" id="517356at2"/>
<feature type="region of interest" description="Disordered" evidence="9">
    <location>
        <begin position="1"/>
        <end position="25"/>
    </location>
</feature>
<name>A0A1H1Y3Z1_9ACTN</name>
<evidence type="ECO:0000313" key="11">
    <source>
        <dbReference type="EMBL" id="SDT16112.1"/>
    </source>
</evidence>
<evidence type="ECO:0000256" key="9">
    <source>
        <dbReference type="SAM" id="MobiDB-lite"/>
    </source>
</evidence>
<reference evidence="12" key="1">
    <citation type="submission" date="2016-10" db="EMBL/GenBank/DDBJ databases">
        <authorList>
            <person name="Varghese N."/>
            <person name="Submissions S."/>
        </authorList>
    </citation>
    <scope>NUCLEOTIDE SEQUENCE [LARGE SCALE GENOMIC DNA]</scope>
    <source>
        <strain evidence="12">DSM 22127</strain>
    </source>
</reference>
<proteinExistence type="inferred from homology"/>
<keyword evidence="6 8" id="KW-0443">Lipid metabolism</keyword>
<dbReference type="GO" id="GO:0000287">
    <property type="term" value="F:magnesium ion binding"/>
    <property type="evidence" value="ECO:0007669"/>
    <property type="project" value="UniProtKB-UniRule"/>
</dbReference>
<comment type="catalytic activity">
    <reaction evidence="8">
        <text>apo-[ACP] + CoA = holo-[ACP] + adenosine 3',5'-bisphosphate + H(+)</text>
        <dbReference type="Rhea" id="RHEA:12068"/>
        <dbReference type="Rhea" id="RHEA-COMP:9685"/>
        <dbReference type="Rhea" id="RHEA-COMP:9690"/>
        <dbReference type="ChEBI" id="CHEBI:15378"/>
        <dbReference type="ChEBI" id="CHEBI:29999"/>
        <dbReference type="ChEBI" id="CHEBI:57287"/>
        <dbReference type="ChEBI" id="CHEBI:58343"/>
        <dbReference type="ChEBI" id="CHEBI:64479"/>
        <dbReference type="EC" id="2.7.8.7"/>
    </reaction>
</comment>
<feature type="binding site" evidence="8">
    <location>
        <position position="31"/>
    </location>
    <ligand>
        <name>Mg(2+)</name>
        <dbReference type="ChEBI" id="CHEBI:18420"/>
    </ligand>
</feature>
<keyword evidence="7 8" id="KW-0275">Fatty acid biosynthesis</keyword>
<dbReference type="GO" id="GO:0008897">
    <property type="term" value="F:holo-[acyl-carrier-protein] synthase activity"/>
    <property type="evidence" value="ECO:0007669"/>
    <property type="project" value="UniProtKB-UniRule"/>
</dbReference>
<dbReference type="STRING" id="642780.SAMN04488570_3703"/>
<comment type="subcellular location">
    <subcellularLocation>
        <location evidence="8">Cytoplasm</location>
    </subcellularLocation>
</comment>
<comment type="function">
    <text evidence="8">Transfers the 4'-phosphopantetheine moiety from coenzyme A to a Ser of acyl-carrier-protein.</text>
</comment>
<evidence type="ECO:0000256" key="3">
    <source>
        <dbReference type="ARBA" id="ARBA00022723"/>
    </source>
</evidence>
<comment type="cofactor">
    <cofactor evidence="8">
        <name>Mg(2+)</name>
        <dbReference type="ChEBI" id="CHEBI:18420"/>
    </cofactor>
</comment>
<keyword evidence="1 8" id="KW-0444">Lipid biosynthesis</keyword>
<dbReference type="RefSeq" id="WP_091732792.1">
    <property type="nucleotide sequence ID" value="NZ_LT629757.1"/>
</dbReference>
<dbReference type="Proteomes" id="UP000198859">
    <property type="component" value="Chromosome I"/>
</dbReference>
<keyword evidence="2 8" id="KW-0808">Transferase</keyword>
<dbReference type="NCBIfam" id="NF000831">
    <property type="entry name" value="PRK00070.3-1"/>
    <property type="match status" value="1"/>
</dbReference>
<feature type="binding site" evidence="8">
    <location>
        <position position="83"/>
    </location>
    <ligand>
        <name>Mg(2+)</name>
        <dbReference type="ChEBI" id="CHEBI:18420"/>
    </ligand>
</feature>
<dbReference type="SUPFAM" id="SSF56214">
    <property type="entry name" value="4'-phosphopantetheinyl transferase"/>
    <property type="match status" value="1"/>
</dbReference>
<evidence type="ECO:0000256" key="4">
    <source>
        <dbReference type="ARBA" id="ARBA00022832"/>
    </source>
</evidence>
<dbReference type="InterPro" id="IPR002582">
    <property type="entry name" value="ACPS"/>
</dbReference>
<organism evidence="11 12">
    <name type="scientific">Nocardioides scoriae</name>
    <dbReference type="NCBI Taxonomy" id="642780"/>
    <lineage>
        <taxon>Bacteria</taxon>
        <taxon>Bacillati</taxon>
        <taxon>Actinomycetota</taxon>
        <taxon>Actinomycetes</taxon>
        <taxon>Propionibacteriales</taxon>
        <taxon>Nocardioidaceae</taxon>
        <taxon>Nocardioides</taxon>
    </lineage>
</organism>
<feature type="domain" description="4'-phosphopantetheinyl transferase" evidence="10">
    <location>
        <begin position="27"/>
        <end position="139"/>
    </location>
</feature>
<evidence type="ECO:0000256" key="5">
    <source>
        <dbReference type="ARBA" id="ARBA00022842"/>
    </source>
</evidence>
<dbReference type="HAMAP" id="MF_00101">
    <property type="entry name" value="AcpS"/>
    <property type="match status" value="1"/>
</dbReference>
<dbReference type="GO" id="GO:0006633">
    <property type="term" value="P:fatty acid biosynthetic process"/>
    <property type="evidence" value="ECO:0007669"/>
    <property type="project" value="UniProtKB-UniRule"/>
</dbReference>
<comment type="similarity">
    <text evidence="8">Belongs to the P-Pant transferase superfamily. AcpS family.</text>
</comment>
<dbReference type="NCBIfam" id="TIGR00556">
    <property type="entry name" value="pantethn_trn"/>
    <property type="match status" value="1"/>
</dbReference>
<dbReference type="Gene3D" id="3.90.470.20">
    <property type="entry name" value="4'-phosphopantetheinyl transferase domain"/>
    <property type="match status" value="1"/>
</dbReference>
<dbReference type="Pfam" id="PF01648">
    <property type="entry name" value="ACPS"/>
    <property type="match status" value="1"/>
</dbReference>
<dbReference type="InterPro" id="IPR037143">
    <property type="entry name" value="4-PPantetheinyl_Trfase_dom_sf"/>
</dbReference>
<keyword evidence="4 8" id="KW-0276">Fatty acid metabolism</keyword>
<accession>A0A1H1Y3Z1</accession>
<dbReference type="InterPro" id="IPR008278">
    <property type="entry name" value="4-PPantetheinyl_Trfase_dom"/>
</dbReference>
<protein>
    <recommendedName>
        <fullName evidence="8">Holo-[acyl-carrier-protein] synthase</fullName>
        <shortName evidence="8">Holo-ACP synthase</shortName>
        <ecNumber evidence="8">2.7.8.7</ecNumber>
    </recommendedName>
    <alternativeName>
        <fullName evidence="8">4'-phosphopantetheinyl transferase AcpS</fullName>
    </alternativeName>
</protein>
<evidence type="ECO:0000313" key="12">
    <source>
        <dbReference type="Proteomes" id="UP000198859"/>
    </source>
</evidence>
<keyword evidence="5 8" id="KW-0460">Magnesium</keyword>
<evidence type="ECO:0000259" key="10">
    <source>
        <dbReference type="Pfam" id="PF01648"/>
    </source>
</evidence>
<evidence type="ECO:0000256" key="2">
    <source>
        <dbReference type="ARBA" id="ARBA00022679"/>
    </source>
</evidence>
<evidence type="ECO:0000256" key="1">
    <source>
        <dbReference type="ARBA" id="ARBA00022516"/>
    </source>
</evidence>
<gene>
    <name evidence="8" type="primary">acpS</name>
    <name evidence="11" type="ORF">SAMN04488570_3703</name>
</gene>
<evidence type="ECO:0000256" key="7">
    <source>
        <dbReference type="ARBA" id="ARBA00023160"/>
    </source>
</evidence>
<dbReference type="EC" id="2.7.8.7" evidence="8"/>
<dbReference type="EMBL" id="LT629757">
    <property type="protein sequence ID" value="SDT16112.1"/>
    <property type="molecule type" value="Genomic_DNA"/>
</dbReference>
<keyword evidence="8" id="KW-0963">Cytoplasm</keyword>
<dbReference type="GO" id="GO:0005737">
    <property type="term" value="C:cytoplasm"/>
    <property type="evidence" value="ECO:0007669"/>
    <property type="project" value="UniProtKB-SubCell"/>
</dbReference>